<dbReference type="Pfam" id="PF00512">
    <property type="entry name" value="HisKA"/>
    <property type="match status" value="1"/>
</dbReference>
<evidence type="ECO:0000256" key="6">
    <source>
        <dbReference type="ARBA" id="ARBA00023012"/>
    </source>
</evidence>
<evidence type="ECO:0000256" key="9">
    <source>
        <dbReference type="SAM" id="Phobius"/>
    </source>
</evidence>
<gene>
    <name evidence="12" type="ORF">KGMB01110_16430</name>
</gene>
<dbReference type="Proteomes" id="UP000265643">
    <property type="component" value="Unassembled WGS sequence"/>
</dbReference>
<feature type="transmembrane region" description="Helical" evidence="9">
    <location>
        <begin position="12"/>
        <end position="31"/>
    </location>
</feature>
<evidence type="ECO:0000256" key="8">
    <source>
        <dbReference type="PROSITE-ProRule" id="PRU00169"/>
    </source>
</evidence>
<dbReference type="SMART" id="SM00387">
    <property type="entry name" value="HATPase_c"/>
    <property type="match status" value="1"/>
</dbReference>
<dbReference type="Gene3D" id="3.40.50.2300">
    <property type="match status" value="1"/>
</dbReference>
<evidence type="ECO:0000256" key="7">
    <source>
        <dbReference type="ARBA" id="ARBA00024867"/>
    </source>
</evidence>
<evidence type="ECO:0000256" key="1">
    <source>
        <dbReference type="ARBA" id="ARBA00000085"/>
    </source>
</evidence>
<dbReference type="InterPro" id="IPR003661">
    <property type="entry name" value="HisK_dim/P_dom"/>
</dbReference>
<dbReference type="SMART" id="SM00388">
    <property type="entry name" value="HisKA"/>
    <property type="match status" value="1"/>
</dbReference>
<dbReference type="Gene3D" id="3.30.450.20">
    <property type="entry name" value="PAS domain"/>
    <property type="match status" value="1"/>
</dbReference>
<keyword evidence="6" id="KW-0902">Two-component regulatory system</keyword>
<dbReference type="EMBL" id="BHGK01000001">
    <property type="protein sequence ID" value="GCA67207.1"/>
    <property type="molecule type" value="Genomic_DNA"/>
</dbReference>
<evidence type="ECO:0000256" key="5">
    <source>
        <dbReference type="ARBA" id="ARBA00022777"/>
    </source>
</evidence>
<feature type="modified residue" description="4-aspartylphosphate" evidence="8">
    <location>
        <position position="614"/>
    </location>
</feature>
<keyword evidence="9" id="KW-0812">Transmembrane</keyword>
<keyword evidence="5" id="KW-0808">Transferase</keyword>
<comment type="catalytic activity">
    <reaction evidence="1">
        <text>ATP + protein L-histidine = ADP + protein N-phospho-L-histidine.</text>
        <dbReference type="EC" id="2.7.13.3"/>
    </reaction>
</comment>
<dbReference type="PROSITE" id="PS50110">
    <property type="entry name" value="RESPONSE_REGULATORY"/>
    <property type="match status" value="1"/>
</dbReference>
<feature type="domain" description="Response regulatory" evidence="11">
    <location>
        <begin position="562"/>
        <end position="683"/>
    </location>
</feature>
<evidence type="ECO:0000313" key="12">
    <source>
        <dbReference type="EMBL" id="GCA67207.1"/>
    </source>
</evidence>
<dbReference type="EC" id="2.7.13.3" evidence="2"/>
<dbReference type="InterPro" id="IPR036890">
    <property type="entry name" value="HATPase_C_sf"/>
</dbReference>
<dbReference type="InterPro" id="IPR035965">
    <property type="entry name" value="PAS-like_dom_sf"/>
</dbReference>
<dbReference type="InterPro" id="IPR011006">
    <property type="entry name" value="CheY-like_superfamily"/>
</dbReference>
<dbReference type="InterPro" id="IPR001789">
    <property type="entry name" value="Sig_transdc_resp-reg_receiver"/>
</dbReference>
<keyword evidence="5" id="KW-0418">Kinase</keyword>
<dbReference type="SUPFAM" id="SSF47384">
    <property type="entry name" value="Homodimeric domain of signal transducing histidine kinase"/>
    <property type="match status" value="1"/>
</dbReference>
<reference evidence="13" key="1">
    <citation type="submission" date="2018-09" db="EMBL/GenBank/DDBJ databases">
        <title>Draft Genome Sequence of Mediterraneibacter sp. KCTC 15684.</title>
        <authorList>
            <person name="Kim J.S."/>
            <person name="Han K.I."/>
            <person name="Suh M.K."/>
            <person name="Lee K.C."/>
            <person name="Eom M.K."/>
            <person name="Lee J.H."/>
            <person name="Park S.H."/>
            <person name="Kang S.W."/>
            <person name="Park J.E."/>
            <person name="Oh B.S."/>
            <person name="Yu S.Y."/>
            <person name="Choi S.H."/>
            <person name="Lee D.H."/>
            <person name="Yoon H."/>
            <person name="Kim B."/>
            <person name="Yang S.J."/>
            <person name="Lee J.S."/>
        </authorList>
    </citation>
    <scope>NUCLEOTIDE SEQUENCE [LARGE SCALE GENOMIC DNA]</scope>
    <source>
        <strain evidence="13">KCTC 15684</strain>
    </source>
</reference>
<proteinExistence type="predicted"/>
<dbReference type="InterPro" id="IPR036097">
    <property type="entry name" value="HisK_dim/P_sf"/>
</dbReference>
<sequence length="684" mass="76656">MNNSATSVKRINVIVTILFSLILIFSLAIQVESNRKNAKMTCNLVLDQSEGVIDRNAGENSEITDFIEKMPFTETVTLYIFDREVDFFVPIKGGSGERVSGVEKLDGEWNYTVAEVYKDYKMVVAYPVNTANSNVPVMAGILLISFLLAMGILNIVMRKSIGELEDTNSIIANAGFGTWYITLAEKQKPKMFANPMMQEALGIEGKNLTEEEIYEFWHSRIPEEELPSVEASVQEMLEGKVSENTYRWEHPEKGIIYVRCGGAAYKMEGKKQILGGYHGDVTKLVLEERNRQQELKKAKEAAERANVAKTSFLSRMSHDIRTPLNGIIGLLKIDEQHADNRELVDANREKIRVSADHLQSLINDVLQMSKLENGEFNLEYEALDLNQLSRDVLTIVEMRAAEAGITLEYGKDSDEVKYPYVYGSALHLRQIFVNVYSNAIKYNHVGGRIMTHFKLLGREGDQVRYEWQISDTGIGMKPEFLEHIFEPFAQERTDARSIYRGTGLGMAIVKSLIDRMGGTIEVTSEEGVGSTFRIKLSFRIAAKEELIEKKERLKEGSVEGLHLLMAEDNELNAEIAKLQLEEAGAEVTVVKDGQKAVELFEKLPAATFDAILMDIMMPVMDGLSATRAIRALEREDAGEIPIIAMTANAFEEDEKKSLEAGMNAHLSKPLKIELVVATIADLVK</sequence>
<evidence type="ECO:0000256" key="3">
    <source>
        <dbReference type="ARBA" id="ARBA00018672"/>
    </source>
</evidence>
<keyword evidence="9" id="KW-0472">Membrane</keyword>
<dbReference type="Pfam" id="PF08447">
    <property type="entry name" value="PAS_3"/>
    <property type="match status" value="1"/>
</dbReference>
<dbReference type="AlphaFoldDB" id="A0A391P1N7"/>
<dbReference type="Gene3D" id="3.30.565.10">
    <property type="entry name" value="Histidine kinase-like ATPase, C-terminal domain"/>
    <property type="match status" value="1"/>
</dbReference>
<keyword evidence="4 8" id="KW-0597">Phosphoprotein</keyword>
<dbReference type="CDD" id="cd00082">
    <property type="entry name" value="HisKA"/>
    <property type="match status" value="1"/>
</dbReference>
<feature type="transmembrane region" description="Helical" evidence="9">
    <location>
        <begin position="137"/>
        <end position="156"/>
    </location>
</feature>
<evidence type="ECO:0000256" key="2">
    <source>
        <dbReference type="ARBA" id="ARBA00012438"/>
    </source>
</evidence>
<evidence type="ECO:0000256" key="4">
    <source>
        <dbReference type="ARBA" id="ARBA00022553"/>
    </source>
</evidence>
<dbReference type="CDD" id="cd17546">
    <property type="entry name" value="REC_hyHK_CKI1_RcsC-like"/>
    <property type="match status" value="1"/>
</dbReference>
<dbReference type="PANTHER" id="PTHR45339:SF5">
    <property type="entry name" value="HISTIDINE KINASE"/>
    <property type="match status" value="1"/>
</dbReference>
<keyword evidence="9" id="KW-1133">Transmembrane helix</keyword>
<keyword evidence="13" id="KW-1185">Reference proteome</keyword>
<evidence type="ECO:0000259" key="11">
    <source>
        <dbReference type="PROSITE" id="PS50110"/>
    </source>
</evidence>
<dbReference type="RefSeq" id="WP_119298016.1">
    <property type="nucleotide sequence ID" value="NZ_BHGK01000001.1"/>
</dbReference>
<dbReference type="GO" id="GO:0000155">
    <property type="term" value="F:phosphorelay sensor kinase activity"/>
    <property type="evidence" value="ECO:0007669"/>
    <property type="project" value="InterPro"/>
</dbReference>
<dbReference type="PRINTS" id="PR00344">
    <property type="entry name" value="BCTRLSENSOR"/>
</dbReference>
<dbReference type="Pfam" id="PF02518">
    <property type="entry name" value="HATPase_c"/>
    <property type="match status" value="1"/>
</dbReference>
<dbReference type="SUPFAM" id="SSF52172">
    <property type="entry name" value="CheY-like"/>
    <property type="match status" value="1"/>
</dbReference>
<dbReference type="SUPFAM" id="SSF55785">
    <property type="entry name" value="PYP-like sensor domain (PAS domain)"/>
    <property type="match status" value="1"/>
</dbReference>
<dbReference type="PROSITE" id="PS50109">
    <property type="entry name" value="HIS_KIN"/>
    <property type="match status" value="1"/>
</dbReference>
<comment type="caution">
    <text evidence="12">The sequence shown here is derived from an EMBL/GenBank/DDBJ whole genome shotgun (WGS) entry which is preliminary data.</text>
</comment>
<evidence type="ECO:0000259" key="10">
    <source>
        <dbReference type="PROSITE" id="PS50109"/>
    </source>
</evidence>
<dbReference type="SUPFAM" id="SSF55874">
    <property type="entry name" value="ATPase domain of HSP90 chaperone/DNA topoisomerase II/histidine kinase"/>
    <property type="match status" value="1"/>
</dbReference>
<dbReference type="InterPro" id="IPR004358">
    <property type="entry name" value="Sig_transdc_His_kin-like_C"/>
</dbReference>
<comment type="function">
    <text evidence="7">May play the central regulatory role in sporulation. It may be an element of the effector pathway responsible for the activation of sporulation genes in response to nutritional stress. Spo0A may act in concert with spo0H (a sigma factor) to control the expression of some genes that are critical to the sporulation process.</text>
</comment>
<name>A0A391P1N7_9FIRM</name>
<dbReference type="SMART" id="SM00448">
    <property type="entry name" value="REC"/>
    <property type="match status" value="1"/>
</dbReference>
<accession>A0A391P1N7</accession>
<dbReference type="Gene3D" id="1.10.287.130">
    <property type="match status" value="1"/>
</dbReference>
<dbReference type="InterPro" id="IPR005467">
    <property type="entry name" value="His_kinase_dom"/>
</dbReference>
<dbReference type="Pfam" id="PF00072">
    <property type="entry name" value="Response_reg"/>
    <property type="match status" value="1"/>
</dbReference>
<dbReference type="InterPro" id="IPR003594">
    <property type="entry name" value="HATPase_dom"/>
</dbReference>
<feature type="domain" description="Histidine kinase" evidence="10">
    <location>
        <begin position="315"/>
        <end position="540"/>
    </location>
</feature>
<protein>
    <recommendedName>
        <fullName evidence="3">Stage 0 sporulation protein A homolog</fullName>
        <ecNumber evidence="2">2.7.13.3</ecNumber>
    </recommendedName>
</protein>
<dbReference type="PANTHER" id="PTHR45339">
    <property type="entry name" value="HYBRID SIGNAL TRANSDUCTION HISTIDINE KINASE J"/>
    <property type="match status" value="1"/>
</dbReference>
<dbReference type="InterPro" id="IPR013655">
    <property type="entry name" value="PAS_fold_3"/>
</dbReference>
<evidence type="ECO:0000313" key="13">
    <source>
        <dbReference type="Proteomes" id="UP000265643"/>
    </source>
</evidence>
<organism evidence="12 13">
    <name type="scientific">Mediterraneibacter butyricigenes</name>
    <dbReference type="NCBI Taxonomy" id="2316025"/>
    <lineage>
        <taxon>Bacteria</taxon>
        <taxon>Bacillati</taxon>
        <taxon>Bacillota</taxon>
        <taxon>Clostridia</taxon>
        <taxon>Lachnospirales</taxon>
        <taxon>Lachnospiraceae</taxon>
        <taxon>Mediterraneibacter</taxon>
    </lineage>
</organism>